<name>A0A445E8K5_ARAHY</name>
<dbReference type="Proteomes" id="UP000289738">
    <property type="component" value="Chromosome A02"/>
</dbReference>
<evidence type="ECO:0000313" key="2">
    <source>
        <dbReference type="Proteomes" id="UP000289738"/>
    </source>
</evidence>
<comment type="caution">
    <text evidence="1">The sequence shown here is derived from an EMBL/GenBank/DDBJ whole genome shotgun (WGS) entry which is preliminary data.</text>
</comment>
<keyword evidence="2" id="KW-1185">Reference proteome</keyword>
<dbReference type="EMBL" id="SDMP01000002">
    <property type="protein sequence ID" value="RYR71767.1"/>
    <property type="molecule type" value="Genomic_DNA"/>
</dbReference>
<protein>
    <submittedName>
        <fullName evidence="1">Uncharacterized protein</fullName>
    </submittedName>
</protein>
<dbReference type="AlphaFoldDB" id="A0A445E8K5"/>
<sequence>MCLKSEPPVHIQETIIIAGTIRHLTHNYNDLIARAEHYQLSYILPSQLGQPRLELETSLVKIPDKKTLEEPPTPTIVHVRSLLDLTNYVSYLLYVIDKKVSHVHVQETIITAWTIRHPTRNSNDPIARAKFYQQSYILPDQLGHPRLKLETSLVKANLILFPRIPDKKTLEEPLIPTIIHWHFSVLFFIT</sequence>
<organism evidence="1 2">
    <name type="scientific">Arachis hypogaea</name>
    <name type="common">Peanut</name>
    <dbReference type="NCBI Taxonomy" id="3818"/>
    <lineage>
        <taxon>Eukaryota</taxon>
        <taxon>Viridiplantae</taxon>
        <taxon>Streptophyta</taxon>
        <taxon>Embryophyta</taxon>
        <taxon>Tracheophyta</taxon>
        <taxon>Spermatophyta</taxon>
        <taxon>Magnoliopsida</taxon>
        <taxon>eudicotyledons</taxon>
        <taxon>Gunneridae</taxon>
        <taxon>Pentapetalae</taxon>
        <taxon>rosids</taxon>
        <taxon>fabids</taxon>
        <taxon>Fabales</taxon>
        <taxon>Fabaceae</taxon>
        <taxon>Papilionoideae</taxon>
        <taxon>50 kb inversion clade</taxon>
        <taxon>dalbergioids sensu lato</taxon>
        <taxon>Dalbergieae</taxon>
        <taxon>Pterocarpus clade</taxon>
        <taxon>Arachis</taxon>
    </lineage>
</organism>
<accession>A0A445E8K5</accession>
<reference evidence="1 2" key="1">
    <citation type="submission" date="2019-01" db="EMBL/GenBank/DDBJ databases">
        <title>Sequencing of cultivated peanut Arachis hypogaea provides insights into genome evolution and oil improvement.</title>
        <authorList>
            <person name="Chen X."/>
        </authorList>
    </citation>
    <scope>NUCLEOTIDE SEQUENCE [LARGE SCALE GENOMIC DNA]</scope>
    <source>
        <strain evidence="2">cv. Fuhuasheng</strain>
        <tissue evidence="1">Leaves</tissue>
    </source>
</reference>
<evidence type="ECO:0000313" key="1">
    <source>
        <dbReference type="EMBL" id="RYR71767.1"/>
    </source>
</evidence>
<proteinExistence type="predicted"/>
<gene>
    <name evidence="1" type="ORF">Ahy_A02g005988</name>
</gene>